<dbReference type="AlphaFoldDB" id="A0A420HLD2"/>
<proteinExistence type="predicted"/>
<comment type="caution">
    <text evidence="1">The sequence shown here is derived from an EMBL/GenBank/DDBJ whole genome shotgun (WGS) entry which is preliminary data.</text>
</comment>
<accession>A0A420HLD2</accession>
<organism evidence="1 2">
    <name type="scientific">Erysiphe neolycopersici</name>
    <dbReference type="NCBI Taxonomy" id="212602"/>
    <lineage>
        <taxon>Eukaryota</taxon>
        <taxon>Fungi</taxon>
        <taxon>Dikarya</taxon>
        <taxon>Ascomycota</taxon>
        <taxon>Pezizomycotina</taxon>
        <taxon>Leotiomycetes</taxon>
        <taxon>Erysiphales</taxon>
        <taxon>Erysiphaceae</taxon>
        <taxon>Erysiphe</taxon>
    </lineage>
</organism>
<gene>
    <name evidence="1" type="ORF">OnM2_068038</name>
</gene>
<dbReference type="Proteomes" id="UP000286134">
    <property type="component" value="Unassembled WGS sequence"/>
</dbReference>
<keyword evidence="2" id="KW-1185">Reference proteome</keyword>
<sequence>MEQYLCESLHSFYENYGFYLFSMQVQTLPSIREAFHPPKRWNFSRRYANFTQNIELLAYIRSKEVESARARHLISDNFI</sequence>
<evidence type="ECO:0000313" key="1">
    <source>
        <dbReference type="EMBL" id="RKF58251.1"/>
    </source>
</evidence>
<reference evidence="1 2" key="1">
    <citation type="journal article" date="2018" name="BMC Genomics">
        <title>Comparative genome analyses reveal sequence features reflecting distinct modes of host-adaptation between dicot and monocot powdery mildew.</title>
        <authorList>
            <person name="Wu Y."/>
            <person name="Ma X."/>
            <person name="Pan Z."/>
            <person name="Kale S.D."/>
            <person name="Song Y."/>
            <person name="King H."/>
            <person name="Zhang Q."/>
            <person name="Presley C."/>
            <person name="Deng X."/>
            <person name="Wei C.I."/>
            <person name="Xiao S."/>
        </authorList>
    </citation>
    <scope>NUCLEOTIDE SEQUENCE [LARGE SCALE GENOMIC DNA]</scope>
    <source>
        <strain evidence="1">UMSG2</strain>
    </source>
</reference>
<name>A0A420HLD2_9PEZI</name>
<protein>
    <submittedName>
        <fullName evidence="1">Uncharacterized protein</fullName>
    </submittedName>
</protein>
<dbReference type="EMBL" id="MCFK01006898">
    <property type="protein sequence ID" value="RKF58251.1"/>
    <property type="molecule type" value="Genomic_DNA"/>
</dbReference>
<evidence type="ECO:0000313" key="2">
    <source>
        <dbReference type="Proteomes" id="UP000286134"/>
    </source>
</evidence>